<dbReference type="PRINTS" id="PR01790">
    <property type="entry name" value="SMP30FAMILY"/>
</dbReference>
<dbReference type="HOGENOM" id="CLU_036110_0_1_7"/>
<evidence type="ECO:0000313" key="5">
    <source>
        <dbReference type="Proteomes" id="UP000019141"/>
    </source>
</evidence>
<dbReference type="InterPro" id="IPR051262">
    <property type="entry name" value="SMP-30/CGR1_Lactonase"/>
</dbReference>
<dbReference type="AlphaFoldDB" id="W4LKE8"/>
<comment type="caution">
    <text evidence="4">The sequence shown here is derived from an EMBL/GenBank/DDBJ whole genome shotgun (WGS) entry which is preliminary data.</text>
</comment>
<feature type="active site" description="Proton donor/acceptor" evidence="1">
    <location>
        <position position="226"/>
    </location>
</feature>
<feature type="binding site" evidence="2">
    <location>
        <position position="178"/>
    </location>
    <ligand>
        <name>a divalent metal cation</name>
        <dbReference type="ChEBI" id="CHEBI:60240"/>
    </ligand>
</feature>
<dbReference type="GO" id="GO:0046872">
    <property type="term" value="F:metal ion binding"/>
    <property type="evidence" value="ECO:0007669"/>
    <property type="project" value="UniProtKB-KW"/>
</dbReference>
<dbReference type="PANTHER" id="PTHR47572">
    <property type="entry name" value="LIPOPROTEIN-RELATED"/>
    <property type="match status" value="1"/>
</dbReference>
<feature type="domain" description="SMP-30/Gluconolactonase/LRE-like region" evidence="3">
    <location>
        <begin position="46"/>
        <end position="286"/>
    </location>
</feature>
<dbReference type="InterPro" id="IPR013658">
    <property type="entry name" value="SGL"/>
</dbReference>
<dbReference type="InterPro" id="IPR005511">
    <property type="entry name" value="SMP-30"/>
</dbReference>
<evidence type="ECO:0000256" key="2">
    <source>
        <dbReference type="PIRSR" id="PIRSR605511-2"/>
    </source>
</evidence>
<dbReference type="InterPro" id="IPR011042">
    <property type="entry name" value="6-blade_b-propeller_TolB-like"/>
</dbReference>
<dbReference type="Pfam" id="PF08450">
    <property type="entry name" value="SGL"/>
    <property type="match status" value="1"/>
</dbReference>
<gene>
    <name evidence="4" type="ORF">ETSY1_21260</name>
</gene>
<evidence type="ECO:0000313" key="4">
    <source>
        <dbReference type="EMBL" id="ETW97801.1"/>
    </source>
</evidence>
<feature type="binding site" evidence="2">
    <location>
        <position position="226"/>
    </location>
    <ligand>
        <name>a divalent metal cation</name>
        <dbReference type="ChEBI" id="CHEBI:60240"/>
    </ligand>
</feature>
<keyword evidence="2" id="KW-0479">Metal-binding</keyword>
<organism evidence="4 5">
    <name type="scientific">Entotheonella factor</name>
    <dbReference type="NCBI Taxonomy" id="1429438"/>
    <lineage>
        <taxon>Bacteria</taxon>
        <taxon>Pseudomonadati</taxon>
        <taxon>Nitrospinota/Tectimicrobiota group</taxon>
        <taxon>Candidatus Tectimicrobiota</taxon>
        <taxon>Candidatus Entotheonellia</taxon>
        <taxon>Candidatus Entotheonellales</taxon>
        <taxon>Candidatus Entotheonellaceae</taxon>
        <taxon>Candidatus Entotheonella</taxon>
    </lineage>
</organism>
<keyword evidence="2" id="KW-0862">Zinc</keyword>
<dbReference type="EMBL" id="AZHW01000617">
    <property type="protein sequence ID" value="ETW97801.1"/>
    <property type="molecule type" value="Genomic_DNA"/>
</dbReference>
<evidence type="ECO:0000256" key="1">
    <source>
        <dbReference type="PIRSR" id="PIRSR605511-1"/>
    </source>
</evidence>
<sequence length="307" mass="34219">MFNPFKQLELIKAEVWTSMPQKFRHKSRTKWSDPNRQNVPIECFLEGPAFDRQGNLFIVDTAFQRIFRITPQGEWDVVVQYDGWPNGMKFHQDGRLFVADYRRGIMVLDTQAGTIEPLLETAYSEGFKGCNDLNFDSKGDLYFTDQGQTGIVDPTGRVYRLKANGDLQRLASNVPSPNGITVSTTDQHVYVGVTRAQQVWRLPLMHDGQVSKTGVAIQMSGGVGPDGIEMDSDNGLLVCHIGTGVWRFDANMLPTHLVYSENPDHNHMTNLAFGGPDDKTIYVTEAMSGDVLCAQVPIAGKKLFGLS</sequence>
<dbReference type="Gene3D" id="2.120.10.30">
    <property type="entry name" value="TolB, C-terminal domain"/>
    <property type="match status" value="1"/>
</dbReference>
<feature type="binding site" evidence="2">
    <location>
        <position position="46"/>
    </location>
    <ligand>
        <name>a divalent metal cation</name>
        <dbReference type="ChEBI" id="CHEBI:60240"/>
    </ligand>
</feature>
<name>W4LKE8_ENTF1</name>
<dbReference type="PANTHER" id="PTHR47572:SF5">
    <property type="entry name" value="BLR2277 PROTEIN"/>
    <property type="match status" value="1"/>
</dbReference>
<accession>W4LKE8</accession>
<dbReference type="Proteomes" id="UP000019141">
    <property type="component" value="Unassembled WGS sequence"/>
</dbReference>
<protein>
    <recommendedName>
        <fullName evidence="3">SMP-30/Gluconolactonase/LRE-like region domain-containing protein</fullName>
    </recommendedName>
</protein>
<feature type="binding site" evidence="2">
    <location>
        <position position="131"/>
    </location>
    <ligand>
        <name>substrate</name>
    </ligand>
</feature>
<dbReference type="SUPFAM" id="SSF63829">
    <property type="entry name" value="Calcium-dependent phosphotriesterase"/>
    <property type="match status" value="1"/>
</dbReference>
<keyword evidence="5" id="KW-1185">Reference proteome</keyword>
<proteinExistence type="predicted"/>
<evidence type="ECO:0000259" key="3">
    <source>
        <dbReference type="Pfam" id="PF08450"/>
    </source>
</evidence>
<reference evidence="4 5" key="1">
    <citation type="journal article" date="2014" name="Nature">
        <title>An environmental bacterial taxon with a large and distinct metabolic repertoire.</title>
        <authorList>
            <person name="Wilson M.C."/>
            <person name="Mori T."/>
            <person name="Ruckert C."/>
            <person name="Uria A.R."/>
            <person name="Helf M.J."/>
            <person name="Takada K."/>
            <person name="Gernert C."/>
            <person name="Steffens U.A."/>
            <person name="Heycke N."/>
            <person name="Schmitt S."/>
            <person name="Rinke C."/>
            <person name="Helfrich E.J."/>
            <person name="Brachmann A.O."/>
            <person name="Gurgui C."/>
            <person name="Wakimoto T."/>
            <person name="Kracht M."/>
            <person name="Crusemann M."/>
            <person name="Hentschel U."/>
            <person name="Abe I."/>
            <person name="Matsunaga S."/>
            <person name="Kalinowski J."/>
            <person name="Takeyama H."/>
            <person name="Piel J."/>
        </authorList>
    </citation>
    <scope>NUCLEOTIDE SEQUENCE [LARGE SCALE GENOMIC DNA]</scope>
    <source>
        <strain evidence="5">TSY1</strain>
    </source>
</reference>
<comment type="cofactor">
    <cofactor evidence="2">
        <name>Zn(2+)</name>
        <dbReference type="ChEBI" id="CHEBI:29105"/>
    </cofactor>
    <text evidence="2">Binds 1 divalent metal cation per subunit.</text>
</comment>